<keyword evidence="2" id="KW-1185">Reference proteome</keyword>
<accession>A0A562L9L0</accession>
<organism evidence="1 2">
    <name type="scientific">Bradyrhizobium daqingense</name>
    <dbReference type="NCBI Taxonomy" id="993502"/>
    <lineage>
        <taxon>Bacteria</taxon>
        <taxon>Pseudomonadati</taxon>
        <taxon>Pseudomonadota</taxon>
        <taxon>Alphaproteobacteria</taxon>
        <taxon>Hyphomicrobiales</taxon>
        <taxon>Nitrobacteraceae</taxon>
        <taxon>Bradyrhizobium</taxon>
    </lineage>
</organism>
<name>A0A562L9L0_9BRAD</name>
<reference evidence="1 2" key="1">
    <citation type="journal article" date="2015" name="Stand. Genomic Sci.">
        <title>Genomic Encyclopedia of Bacterial and Archaeal Type Strains, Phase III: the genomes of soil and plant-associated and newly described type strains.</title>
        <authorList>
            <person name="Whitman W.B."/>
            <person name="Woyke T."/>
            <person name="Klenk H.P."/>
            <person name="Zhou Y."/>
            <person name="Lilburn T.G."/>
            <person name="Beck B.J."/>
            <person name="De Vos P."/>
            <person name="Vandamme P."/>
            <person name="Eisen J.A."/>
            <person name="Garrity G."/>
            <person name="Hugenholtz P."/>
            <person name="Kyrpides N.C."/>
        </authorList>
    </citation>
    <scope>NUCLEOTIDE SEQUENCE [LARGE SCALE GENOMIC DNA]</scope>
    <source>
        <strain evidence="1 2">CGMCC 1.10947</strain>
    </source>
</reference>
<protein>
    <submittedName>
        <fullName evidence="1">Uncharacterized protein</fullName>
    </submittedName>
</protein>
<dbReference type="AlphaFoldDB" id="A0A562L9L0"/>
<gene>
    <name evidence="1" type="ORF">IQ17_03589</name>
</gene>
<evidence type="ECO:0000313" key="2">
    <source>
        <dbReference type="Proteomes" id="UP000317176"/>
    </source>
</evidence>
<dbReference type="Proteomes" id="UP000317176">
    <property type="component" value="Unassembled WGS sequence"/>
</dbReference>
<evidence type="ECO:0000313" key="1">
    <source>
        <dbReference type="EMBL" id="TWI04265.1"/>
    </source>
</evidence>
<comment type="caution">
    <text evidence="1">The sequence shown here is derived from an EMBL/GenBank/DDBJ whole genome shotgun (WGS) entry which is preliminary data.</text>
</comment>
<sequence length="87" mass="9388">MTLGDMEHDRAGFEQREIAVLIGRDLPKRMQREVRRRLHRGEGEKANVIGLADLLQRPANPHVARLPAAAVGGVFEGGDGGHGMAPG</sequence>
<proteinExistence type="predicted"/>
<dbReference type="EMBL" id="VLKL01000009">
    <property type="protein sequence ID" value="TWI04265.1"/>
    <property type="molecule type" value="Genomic_DNA"/>
</dbReference>